<sequence>MKKGRGSGLILPVLIYLPVVCLSSTVYTSLLNFALVPSVGSLLEEVEQEYMAILCPPSWSSVTPGSDHAPDHLPILPKEHESVDTACISIGGAKEVACFRVKGASRIPPTGFRGEIADTLGRRGSHPVNVGLWVGESLVGEVDFEVYSFGAQAQAQGARDGDPVVFITNVPYGRATHGESFVVDLVVANVGKGAVVDFELTNGESFEVGVGGGGKQTVTMHAVDPGSHTVEARVRGRASTRTYFESVLTEGEGSRGRMTIEEVPKDAEVCVGGCGESAHGCVANGGEKVKILYVGMMKWDGQKTLWKQQFEGLDRSEFDIRFATFMEPSRQHKPEKMVSTLRESGVRLSVKPLPAVPFEVLRETPDMDIGNLYKSGGAPNMEVVVNCLLKRLEAAGDVVEKVEPEWARETWETVIDEIKGDLPDILVFANARESTDTLLIKAARIAGVGSIVMELPNLYPKFDLDLIDGVIAPSHYAALHPSIRGGGGGEGSFSLHVVNPGVDHEVWVEEGGVETEGYGWAERCVLIGFVARVSSEKSPGIFVQAAKRVREANKWARFVVVGDGDFRKEMERMVEVMGLGDVFEFTGAIYGERLVAVMRGLDVIVNPSLRYESETFCIANLEAMTMGKALVTYGVGGVGEYARDGVNALVVKGWGEELIGGLADRVGEVVRDGELRRKLGVGGRETVREGGFKVQDVIRGYREVYLELVERKGGGEGWGGVC</sequence>
<feature type="domain" description="Glycosyl transferase family 1" evidence="2">
    <location>
        <begin position="523"/>
        <end position="685"/>
    </location>
</feature>
<dbReference type="InterPro" id="IPR050194">
    <property type="entry name" value="Glycosyltransferase_grp1"/>
</dbReference>
<dbReference type="Pfam" id="PF00534">
    <property type="entry name" value="Glycos_transf_1"/>
    <property type="match status" value="1"/>
</dbReference>
<keyword evidence="1" id="KW-0328">Glycosyltransferase</keyword>
<dbReference type="Proteomes" id="UP001165082">
    <property type="component" value="Unassembled WGS sequence"/>
</dbReference>
<reference evidence="3" key="1">
    <citation type="submission" date="2022-07" db="EMBL/GenBank/DDBJ databases">
        <title>Genome analysis of Parmales, a sister group of diatoms, reveals the evolutionary specialization of diatoms from phago-mixotrophs to photoautotrophs.</title>
        <authorList>
            <person name="Ban H."/>
            <person name="Sato S."/>
            <person name="Yoshikawa S."/>
            <person name="Kazumasa Y."/>
            <person name="Nakamura Y."/>
            <person name="Ichinomiya M."/>
            <person name="Saitoh K."/>
            <person name="Sato N."/>
            <person name="Blanc-Mathieu R."/>
            <person name="Endo H."/>
            <person name="Kuwata A."/>
            <person name="Ogata H."/>
        </authorList>
    </citation>
    <scope>NUCLEOTIDE SEQUENCE</scope>
</reference>
<evidence type="ECO:0000313" key="3">
    <source>
        <dbReference type="EMBL" id="GMH64673.1"/>
    </source>
</evidence>
<organism evidence="3 4">
    <name type="scientific">Triparma retinervis</name>
    <dbReference type="NCBI Taxonomy" id="2557542"/>
    <lineage>
        <taxon>Eukaryota</taxon>
        <taxon>Sar</taxon>
        <taxon>Stramenopiles</taxon>
        <taxon>Ochrophyta</taxon>
        <taxon>Bolidophyceae</taxon>
        <taxon>Parmales</taxon>
        <taxon>Triparmaceae</taxon>
        <taxon>Triparma</taxon>
    </lineage>
</organism>
<keyword evidence="4" id="KW-1185">Reference proteome</keyword>
<name>A0A9W7A8Q2_9STRA</name>
<protein>
    <recommendedName>
        <fullName evidence="2">Glycosyl transferase family 1 domain-containing protein</fullName>
    </recommendedName>
</protein>
<dbReference type="EMBL" id="BRXZ01006680">
    <property type="protein sequence ID" value="GMH64673.1"/>
    <property type="molecule type" value="Genomic_DNA"/>
</dbReference>
<dbReference type="PANTHER" id="PTHR45947">
    <property type="entry name" value="SULFOQUINOVOSYL TRANSFERASE SQD2"/>
    <property type="match status" value="1"/>
</dbReference>
<gene>
    <name evidence="3" type="ORF">TrRE_jg4861</name>
</gene>
<dbReference type="SUPFAM" id="SSF53756">
    <property type="entry name" value="UDP-Glycosyltransferase/glycogen phosphorylase"/>
    <property type="match status" value="1"/>
</dbReference>
<dbReference type="InterPro" id="IPR001296">
    <property type="entry name" value="Glyco_trans_1"/>
</dbReference>
<dbReference type="CDD" id="cd03801">
    <property type="entry name" value="GT4_PimA-like"/>
    <property type="match status" value="1"/>
</dbReference>
<evidence type="ECO:0000256" key="1">
    <source>
        <dbReference type="ARBA" id="ARBA00022676"/>
    </source>
</evidence>
<accession>A0A9W7A8Q2</accession>
<dbReference type="GO" id="GO:0016758">
    <property type="term" value="F:hexosyltransferase activity"/>
    <property type="evidence" value="ECO:0007669"/>
    <property type="project" value="TreeGrafter"/>
</dbReference>
<keyword evidence="1" id="KW-0808">Transferase</keyword>
<comment type="caution">
    <text evidence="3">The sequence shown here is derived from an EMBL/GenBank/DDBJ whole genome shotgun (WGS) entry which is preliminary data.</text>
</comment>
<proteinExistence type="predicted"/>
<evidence type="ECO:0000259" key="2">
    <source>
        <dbReference type="Pfam" id="PF00534"/>
    </source>
</evidence>
<dbReference type="Gene3D" id="3.40.50.2000">
    <property type="entry name" value="Glycogen Phosphorylase B"/>
    <property type="match status" value="1"/>
</dbReference>
<evidence type="ECO:0000313" key="4">
    <source>
        <dbReference type="Proteomes" id="UP001165082"/>
    </source>
</evidence>
<dbReference type="OrthoDB" id="192785at2759"/>
<dbReference type="PANTHER" id="PTHR45947:SF3">
    <property type="entry name" value="SULFOQUINOVOSYL TRANSFERASE SQD2"/>
    <property type="match status" value="1"/>
</dbReference>
<dbReference type="AlphaFoldDB" id="A0A9W7A8Q2"/>